<evidence type="ECO:0000313" key="3">
    <source>
        <dbReference type="Proteomes" id="UP001223646"/>
    </source>
</evidence>
<sequence>MIERASFSDLSATDAYAISALRTDVFYLEQSCEEPEMDWRDLEDTAEHYFIRDDNDSRKIIAYLRVIDTLDEYSSSYPRTIGRVVVDAASRGRGLSSKLLQQVIADHPDTGLILHAQTQAKGVYEKAGFHEVGETFMEAGIEHITMVRDAARGEA</sequence>
<proteinExistence type="predicted"/>
<dbReference type="Pfam" id="PF13673">
    <property type="entry name" value="Acetyltransf_10"/>
    <property type="match status" value="1"/>
</dbReference>
<evidence type="ECO:0000259" key="1">
    <source>
        <dbReference type="PROSITE" id="PS51186"/>
    </source>
</evidence>
<dbReference type="EC" id="2.3.1.-" evidence="2"/>
<keyword evidence="2" id="KW-0012">Acyltransferase</keyword>
<accession>A0AAW9SSV3</accession>
<name>A0AAW9SSV3_CORAY</name>
<organism evidence="2 3">
    <name type="scientific">Corynebacterium amycolatum</name>
    <dbReference type="NCBI Taxonomy" id="43765"/>
    <lineage>
        <taxon>Bacteria</taxon>
        <taxon>Bacillati</taxon>
        <taxon>Actinomycetota</taxon>
        <taxon>Actinomycetes</taxon>
        <taxon>Mycobacteriales</taxon>
        <taxon>Corynebacteriaceae</taxon>
        <taxon>Corynebacterium</taxon>
    </lineage>
</organism>
<dbReference type="EMBL" id="JASOOY020000002">
    <property type="protein sequence ID" value="MEO3716088.1"/>
    <property type="molecule type" value="Genomic_DNA"/>
</dbReference>
<keyword evidence="2" id="KW-0808">Transferase</keyword>
<dbReference type="InterPro" id="IPR000182">
    <property type="entry name" value="GNAT_dom"/>
</dbReference>
<reference evidence="2" key="1">
    <citation type="submission" date="2023-05" db="EMBL/GenBank/DDBJ databases">
        <authorList>
            <person name="Du J."/>
        </authorList>
    </citation>
    <scope>NUCLEOTIDE SEQUENCE</scope>
    <source>
        <strain evidence="2">UMB1064</strain>
    </source>
</reference>
<dbReference type="AlphaFoldDB" id="A0AAW9SSV3"/>
<reference evidence="2" key="2">
    <citation type="submission" date="2024-05" db="EMBL/GenBank/DDBJ databases">
        <authorList>
            <person name="Wolfe A."/>
        </authorList>
    </citation>
    <scope>NUCLEOTIDE SEQUENCE</scope>
    <source>
        <strain evidence="2">UMB1064</strain>
    </source>
</reference>
<dbReference type="Proteomes" id="UP001223646">
    <property type="component" value="Unassembled WGS sequence"/>
</dbReference>
<dbReference type="GO" id="GO:0016747">
    <property type="term" value="F:acyltransferase activity, transferring groups other than amino-acyl groups"/>
    <property type="evidence" value="ECO:0007669"/>
    <property type="project" value="InterPro"/>
</dbReference>
<protein>
    <submittedName>
        <fullName evidence="2">GNAT family N-acetyltransferase</fullName>
        <ecNumber evidence="2">2.3.1.-</ecNumber>
    </submittedName>
</protein>
<evidence type="ECO:0000313" key="2">
    <source>
        <dbReference type="EMBL" id="MEO3716088.1"/>
    </source>
</evidence>
<dbReference type="RefSeq" id="WP_070607808.1">
    <property type="nucleotide sequence ID" value="NZ_JASOOY020000002.1"/>
</dbReference>
<dbReference type="PROSITE" id="PS51186">
    <property type="entry name" value="GNAT"/>
    <property type="match status" value="1"/>
</dbReference>
<dbReference type="InterPro" id="IPR016181">
    <property type="entry name" value="Acyl_CoA_acyltransferase"/>
</dbReference>
<comment type="caution">
    <text evidence="2">The sequence shown here is derived from an EMBL/GenBank/DDBJ whole genome shotgun (WGS) entry which is preliminary data.</text>
</comment>
<feature type="domain" description="N-acetyltransferase" evidence="1">
    <location>
        <begin position="5"/>
        <end position="151"/>
    </location>
</feature>
<dbReference type="SUPFAM" id="SSF55729">
    <property type="entry name" value="Acyl-CoA N-acyltransferases (Nat)"/>
    <property type="match status" value="1"/>
</dbReference>
<dbReference type="CDD" id="cd04301">
    <property type="entry name" value="NAT_SF"/>
    <property type="match status" value="1"/>
</dbReference>
<dbReference type="Gene3D" id="3.40.630.30">
    <property type="match status" value="1"/>
</dbReference>
<gene>
    <name evidence="2" type="ORF">QP460_000570</name>
</gene>